<dbReference type="OrthoDB" id="551257at2759"/>
<dbReference type="PANTHER" id="PTHR46980:SF2">
    <property type="entry name" value="TRICALBIN-1-RELATED"/>
    <property type="match status" value="1"/>
</dbReference>
<dbReference type="EMBL" id="BNCP01000029">
    <property type="protein sequence ID" value="GIL84202.1"/>
    <property type="molecule type" value="Genomic_DNA"/>
</dbReference>
<feature type="region of interest" description="Disordered" evidence="1">
    <location>
        <begin position="1"/>
        <end position="62"/>
    </location>
</feature>
<dbReference type="AlphaFoldDB" id="A0A8J4CJ80"/>
<evidence type="ECO:0000256" key="1">
    <source>
        <dbReference type="SAM" id="MobiDB-lite"/>
    </source>
</evidence>
<gene>
    <name evidence="2" type="ORF">Vretifemale_12891</name>
</gene>
<sequence length="1099" mass="108627">LLRLLERDPLWPPPPATQGSQANGPSQTTARSQGAESRVGVPSQSAAGGVGGAGGGAGGGSGGRVGRALVGKALLSSGAGESAVELFRMLQVYLDVSVERALGGGEQRPALMGPMIGNSVVSCVRIYLYHCMRAWEEIIILRAPPPDGATAAGHRHARTVSDRFLGAIGVAVGPGAAALPAQAAAAASVGGGGLLGSFAVTPGAAAAGLSQLQVNSAAVGRSAADLRAHAAAVMPEYGVMPAAAPGAAAVAAALSTAMTPGAGLSATAAGSVSGAGGSYVIGNVPQPMAAAAAAPPGSGPKRGHRRAATAVDADALAMSHTGGGGGGGGGTPTAAAALAALPPATALALASEPGLVACRPLVLIRNTIAAVSEGAEALEGTLGLLAPRPPIVASKAANPPGAAAYSTVAAAQRTPTESSKSYQQQKPSLSASPAAASSCSTSAAAAAAPPAFLSRATAELRHALTLASEQCLTSYHLALRGSLLRGLIAAFDLEGTRPPARAALESVLSALHDELLHVAGGVRQVAVAGAMVHSAWDAAVRCVWALALHQGGFRPLMEQEADVLREFLISLQDMFGEVVSEHLVPKAKAASASAGGAPSSASVIPPVLLTADSRAAGTAYPSALLQCVAASTEDLTNMYSAQMSCLQKMDGPYVEDDGPGIGPGGHQVSLLDLLRLLRQRRRTDPAALTFVSEQLKLAASNAKQVLFGLRANERLVATATCHLSPPVASIGPSTPGSCLSLPLGPMGAGGFRDGCLYVTSRVLGFSTMLMGDLKGTTDVTSYVKLKAVREVAKGDSPDTLLVLTHGGDLYQFCGFAPGERDRLCALINGQPTCVRIPNQPLLQTGGGTSHQNSPRRSTGAQTPPAGGGGGGGGCGGMTPSGAVTPKGLPKPPSQPSNLAAALLSAFMSTPPANATAAVANAQQAVAAVAANIPAGGGSGSAASVVGGLCGKLGKATGAATAMELAIAAAGAATAAFGTAINGSGGGGADAAIMNPGDSGTLPLLSAPCHLVNVLRNKDGMLNLYASRLDFVCATDPGVSRSMPLSHINNVSQRPAGWGGGSVLMLSVEGDKAPVLFGGIGDALLATMKQTISELCFSNG</sequence>
<reference evidence="2" key="1">
    <citation type="journal article" date="2021" name="Proc. Natl. Acad. Sci. U.S.A.">
        <title>Three genomes in the algal genus Volvox reveal the fate of a haploid sex-determining region after a transition to homothallism.</title>
        <authorList>
            <person name="Yamamoto K."/>
            <person name="Hamaji T."/>
            <person name="Kawai-Toyooka H."/>
            <person name="Matsuzaki R."/>
            <person name="Takahashi F."/>
            <person name="Nishimura Y."/>
            <person name="Kawachi M."/>
            <person name="Noguchi H."/>
            <person name="Minakuchi Y."/>
            <person name="Umen J.G."/>
            <person name="Toyoda A."/>
            <person name="Nozaki H."/>
        </authorList>
    </citation>
    <scope>NUCLEOTIDE SEQUENCE</scope>
    <source>
        <strain evidence="2">NIES-3786</strain>
    </source>
</reference>
<organism evidence="2 3">
    <name type="scientific">Volvox reticuliferus</name>
    <dbReference type="NCBI Taxonomy" id="1737510"/>
    <lineage>
        <taxon>Eukaryota</taxon>
        <taxon>Viridiplantae</taxon>
        <taxon>Chlorophyta</taxon>
        <taxon>core chlorophytes</taxon>
        <taxon>Chlorophyceae</taxon>
        <taxon>CS clade</taxon>
        <taxon>Chlamydomonadales</taxon>
        <taxon>Volvocaceae</taxon>
        <taxon>Volvox</taxon>
    </lineage>
</organism>
<feature type="region of interest" description="Disordered" evidence="1">
    <location>
        <begin position="838"/>
        <end position="895"/>
    </location>
</feature>
<comment type="caution">
    <text evidence="2">The sequence shown here is derived from an EMBL/GenBank/DDBJ whole genome shotgun (WGS) entry which is preliminary data.</text>
</comment>
<protein>
    <submittedName>
        <fullName evidence="2">Uncharacterized protein</fullName>
    </submittedName>
</protein>
<keyword evidence="3" id="KW-1185">Reference proteome</keyword>
<dbReference type="InterPro" id="IPR052455">
    <property type="entry name" value="Tricalbin_domain"/>
</dbReference>
<evidence type="ECO:0000313" key="3">
    <source>
        <dbReference type="Proteomes" id="UP000747110"/>
    </source>
</evidence>
<feature type="compositionally biased region" description="Polar residues" evidence="1">
    <location>
        <begin position="17"/>
        <end position="35"/>
    </location>
</feature>
<feature type="non-terminal residue" evidence="2">
    <location>
        <position position="1"/>
    </location>
</feature>
<accession>A0A8J4CJ80</accession>
<feature type="compositionally biased region" description="Gly residues" evidence="1">
    <location>
        <begin position="865"/>
        <end position="878"/>
    </location>
</feature>
<dbReference type="PANTHER" id="PTHR46980">
    <property type="entry name" value="TRICALBIN-1-RELATED"/>
    <property type="match status" value="1"/>
</dbReference>
<proteinExistence type="predicted"/>
<evidence type="ECO:0000313" key="2">
    <source>
        <dbReference type="EMBL" id="GIL84202.1"/>
    </source>
</evidence>
<dbReference type="Proteomes" id="UP000747110">
    <property type="component" value="Unassembled WGS sequence"/>
</dbReference>
<name>A0A8J4CJ80_9CHLO</name>
<feature type="compositionally biased region" description="Gly residues" evidence="1">
    <location>
        <begin position="48"/>
        <end position="62"/>
    </location>
</feature>